<dbReference type="Gene3D" id="2.60.120.560">
    <property type="entry name" value="Exo-inulinase, domain 1"/>
    <property type="match status" value="1"/>
</dbReference>
<dbReference type="SUPFAM" id="SSF50998">
    <property type="entry name" value="Quinoprotein alcohol dehydrogenase-like"/>
    <property type="match status" value="1"/>
</dbReference>
<dbReference type="AlphaFoldDB" id="A0A517MQJ1"/>
<keyword evidence="4" id="KW-1185">Reference proteome</keyword>
<feature type="region of interest" description="Disordered" evidence="1">
    <location>
        <begin position="441"/>
        <end position="462"/>
    </location>
</feature>
<dbReference type="InterPro" id="IPR018391">
    <property type="entry name" value="PQQ_b-propeller_rpt"/>
</dbReference>
<dbReference type="Gene3D" id="2.130.10.10">
    <property type="entry name" value="YVTN repeat-like/Quinoprotein amine dehydrogenase"/>
    <property type="match status" value="1"/>
</dbReference>
<dbReference type="InterPro" id="IPR011047">
    <property type="entry name" value="Quinoprotein_ADH-like_sf"/>
</dbReference>
<dbReference type="Pfam" id="PF13360">
    <property type="entry name" value="PQQ_2"/>
    <property type="match status" value="2"/>
</dbReference>
<dbReference type="PANTHER" id="PTHR34512">
    <property type="entry name" value="CELL SURFACE PROTEIN"/>
    <property type="match status" value="1"/>
</dbReference>
<reference evidence="3 4" key="1">
    <citation type="submission" date="2019-02" db="EMBL/GenBank/DDBJ databases">
        <title>Deep-cultivation of Planctomycetes and their phenomic and genomic characterization uncovers novel biology.</title>
        <authorList>
            <person name="Wiegand S."/>
            <person name="Jogler M."/>
            <person name="Boedeker C."/>
            <person name="Pinto D."/>
            <person name="Vollmers J."/>
            <person name="Rivas-Marin E."/>
            <person name="Kohn T."/>
            <person name="Peeters S.H."/>
            <person name="Heuer A."/>
            <person name="Rast P."/>
            <person name="Oberbeckmann S."/>
            <person name="Bunk B."/>
            <person name="Jeske O."/>
            <person name="Meyerdierks A."/>
            <person name="Storesund J.E."/>
            <person name="Kallscheuer N."/>
            <person name="Luecker S."/>
            <person name="Lage O.M."/>
            <person name="Pohl T."/>
            <person name="Merkel B.J."/>
            <person name="Hornburger P."/>
            <person name="Mueller R.-W."/>
            <person name="Bruemmer F."/>
            <person name="Labrenz M."/>
            <person name="Spormann A.M."/>
            <person name="Op den Camp H."/>
            <person name="Overmann J."/>
            <person name="Amann R."/>
            <person name="Jetten M.S.M."/>
            <person name="Mascher T."/>
            <person name="Medema M.H."/>
            <person name="Devos D.P."/>
            <person name="Kaster A.-K."/>
            <person name="Ovreas L."/>
            <person name="Rohde M."/>
            <person name="Galperin M.Y."/>
            <person name="Jogler C."/>
        </authorList>
    </citation>
    <scope>NUCLEOTIDE SEQUENCE [LARGE SCALE GENOMIC DNA]</scope>
    <source>
        <strain evidence="3 4">HG15A2</strain>
    </source>
</reference>
<proteinExistence type="predicted"/>
<evidence type="ECO:0000313" key="4">
    <source>
        <dbReference type="Proteomes" id="UP000319852"/>
    </source>
</evidence>
<evidence type="ECO:0000313" key="3">
    <source>
        <dbReference type="EMBL" id="QDS97143.1"/>
    </source>
</evidence>
<gene>
    <name evidence="3" type="ORF">HG15A2_04030</name>
</gene>
<dbReference type="InterPro" id="IPR002372">
    <property type="entry name" value="PQQ_rpt_dom"/>
</dbReference>
<dbReference type="EMBL" id="CP036263">
    <property type="protein sequence ID" value="QDS97143.1"/>
    <property type="molecule type" value="Genomic_DNA"/>
</dbReference>
<dbReference type="SMART" id="SM00564">
    <property type="entry name" value="PQQ"/>
    <property type="match status" value="4"/>
</dbReference>
<feature type="compositionally biased region" description="Low complexity" evidence="1">
    <location>
        <begin position="444"/>
        <end position="453"/>
    </location>
</feature>
<feature type="domain" description="Pyrrolo-quinoline quinone repeat" evidence="2">
    <location>
        <begin position="301"/>
        <end position="445"/>
    </location>
</feature>
<feature type="domain" description="Pyrrolo-quinoline quinone repeat" evidence="2">
    <location>
        <begin position="89"/>
        <end position="297"/>
    </location>
</feature>
<evidence type="ECO:0000256" key="1">
    <source>
        <dbReference type="SAM" id="MobiDB-lite"/>
    </source>
</evidence>
<protein>
    <submittedName>
        <fullName evidence="3">Outer membrane biogenesis protein BamB</fullName>
    </submittedName>
</protein>
<dbReference type="PANTHER" id="PTHR34512:SF30">
    <property type="entry name" value="OUTER MEMBRANE PROTEIN ASSEMBLY FACTOR BAMB"/>
    <property type="match status" value="1"/>
</dbReference>
<dbReference type="Gene3D" id="2.40.10.480">
    <property type="match status" value="1"/>
</dbReference>
<accession>A0A517MQJ1</accession>
<dbReference type="KEGG" id="amob:HG15A2_04030"/>
<evidence type="ECO:0000259" key="2">
    <source>
        <dbReference type="Pfam" id="PF13360"/>
    </source>
</evidence>
<dbReference type="Proteomes" id="UP000319852">
    <property type="component" value="Chromosome"/>
</dbReference>
<dbReference type="InterPro" id="IPR015943">
    <property type="entry name" value="WD40/YVTN_repeat-like_dom_sf"/>
</dbReference>
<name>A0A517MQJ1_9BACT</name>
<sequence length="749" mass="81795">MLALVLLFVGPSTCYSEVAPGDWPTVRGPQQNRVSTATNLPEKWDPAGGEGSNLLWKRDDLGSRSTPVVFDGKLYTLVRDKPGTKDEGEKVVCVNAATGEPIWEHPFSVYAADVPDTRVAWSSCVVDPETGRVYAMGVGNYFCCLEGDSGKVVWDRSLQEEFGFLNTFGGRTNLPLVFEDTVLVSAVIIGWGDTPEFGSLAKPAHRFVCFDKATGEVRWLNGTGISPYDTTYSTPTIAVVDGVQQLVFGSGDGGVWALQPRTGVRLWNYPFSRRGLDATPLVDGNTVYMSQNQENTVGTAMGAVVALDATLRGDLTGKELWKQYQIQAGKCSPVLIEDQLWVIDDGAKLQAFDPKTGKKIGPRKSLGRVQRSSPLVADGKVYMCTNGGRWYVLKPDGKRVKVIDKVQLPGAASNDGSPIVAQGRIYLPTSDALYCIGTEESSGEEASYGEAPETAQEKPIEDSTPAVVQVIPYDALLSPGAGLNYQVRLYNAAGQFLQEATEGAKPEFSVSGSGSIDSQGKYVSAKDAAHEAALVTCKVGAVEGTARVRVVPPLPWTFDFESGDNMPISWVGGRVRYVPKKIDGESVAFKRTVLPTPRDPNNKLGTRSDMWMGPSDLSNYTIAADVRFEEVNNHIGDFGVYNCGYTLTVRSSNDKLRLYSWSPHDHRSFAEVNFEPKPDVWYRMKLKVVADEETAIVQGKIWHRDEEEPAEWTVEMTDERPIRAGSPGLYGNAQEAPFYVDNLSVTPNE</sequence>
<organism evidence="3 4">
    <name type="scientific">Adhaeretor mobilis</name>
    <dbReference type="NCBI Taxonomy" id="1930276"/>
    <lineage>
        <taxon>Bacteria</taxon>
        <taxon>Pseudomonadati</taxon>
        <taxon>Planctomycetota</taxon>
        <taxon>Planctomycetia</taxon>
        <taxon>Pirellulales</taxon>
        <taxon>Lacipirellulaceae</taxon>
        <taxon>Adhaeretor</taxon>
    </lineage>
</organism>